<dbReference type="OrthoDB" id="9807403at2"/>
<evidence type="ECO:0000256" key="5">
    <source>
        <dbReference type="ARBA" id="ARBA00022741"/>
    </source>
</evidence>
<dbReference type="HAMAP" id="MF_01161">
    <property type="entry name" value="tRNA_Ile_lys_synt"/>
    <property type="match status" value="1"/>
</dbReference>
<dbReference type="PANTHER" id="PTHR43033:SF1">
    <property type="entry name" value="TRNA(ILE)-LYSIDINE SYNTHASE-RELATED"/>
    <property type="match status" value="1"/>
</dbReference>
<keyword evidence="5 8" id="KW-0547">Nucleotide-binding</keyword>
<comment type="domain">
    <text evidence="8">The N-terminal region contains the highly conserved SGGXDS motif, predicted to be a P-loop motif involved in ATP binding.</text>
</comment>
<dbReference type="AlphaFoldDB" id="A0A1I1H7R9"/>
<dbReference type="Proteomes" id="UP000199577">
    <property type="component" value="Unassembled WGS sequence"/>
</dbReference>
<reference evidence="10 11" key="1">
    <citation type="submission" date="2016-10" db="EMBL/GenBank/DDBJ databases">
        <authorList>
            <person name="de Groot N.N."/>
        </authorList>
    </citation>
    <scope>NUCLEOTIDE SEQUENCE [LARGE SCALE GENOMIC DNA]</scope>
    <source>
        <strain evidence="10 11">DSM 22900</strain>
    </source>
</reference>
<dbReference type="Pfam" id="PF11734">
    <property type="entry name" value="TilS_C"/>
    <property type="match status" value="1"/>
</dbReference>
<dbReference type="EMBL" id="FOLL01000006">
    <property type="protein sequence ID" value="SFC19871.1"/>
    <property type="molecule type" value="Genomic_DNA"/>
</dbReference>
<sequence length="441" mass="49694">MGLQERFIQYVHEQALCQPHERILVAVSGGKDSVLLAHLFAEAGYAIGLAHCNFRLRGEAADADELLVAELAERLGVPFHVTAFDTEGHAREHGISIQMAARELRYAWFEQVRAAQGYDHIAVAHHQSDHAETLLLNLVRGTGIWGLRGIQPRRDHIIRPLLFLRAEEIQAHVHRLGVIYRDDASNFSTKYARNKIRLEVIPRLRELNPELERTMAANMARFADACTVLHGYVEGLRSSLFEVRHNEWHISIAGLMALHPLPFLLYELFRPYGFTEAVMADVARTLPGTPGKWFASPAYELHIDRGKLVLRRTAVPAPGAAIITEPGKEVYWGGHRFAVNVTTDTAIRREPHAVQLDADKVVFPICIRTWQEGDAFYPLGMGGRKKLSDLLVSLKIPAYRKAAVPIVVNGNDDILWVAPYRMDERYKITGKTKKVVTLAYF</sequence>
<proteinExistence type="inferred from homology"/>
<dbReference type="Gene3D" id="3.40.50.620">
    <property type="entry name" value="HUPs"/>
    <property type="match status" value="1"/>
</dbReference>
<dbReference type="GO" id="GO:0005524">
    <property type="term" value="F:ATP binding"/>
    <property type="evidence" value="ECO:0007669"/>
    <property type="project" value="UniProtKB-UniRule"/>
</dbReference>
<dbReference type="Pfam" id="PF01171">
    <property type="entry name" value="ATP_bind_3"/>
    <property type="match status" value="1"/>
</dbReference>
<evidence type="ECO:0000256" key="3">
    <source>
        <dbReference type="ARBA" id="ARBA00022598"/>
    </source>
</evidence>
<dbReference type="InterPro" id="IPR012094">
    <property type="entry name" value="tRNA_Ile_lys_synt"/>
</dbReference>
<dbReference type="SMART" id="SM00977">
    <property type="entry name" value="TilS_C"/>
    <property type="match status" value="1"/>
</dbReference>
<dbReference type="SUPFAM" id="SSF56037">
    <property type="entry name" value="PheT/TilS domain"/>
    <property type="match status" value="1"/>
</dbReference>
<dbReference type="NCBIfam" id="TIGR02433">
    <property type="entry name" value="lysidine_TilS_C"/>
    <property type="match status" value="1"/>
</dbReference>
<keyword evidence="11" id="KW-1185">Reference proteome</keyword>
<evidence type="ECO:0000256" key="4">
    <source>
        <dbReference type="ARBA" id="ARBA00022694"/>
    </source>
</evidence>
<dbReference type="RefSeq" id="WP_090973124.1">
    <property type="nucleotide sequence ID" value="NZ_FOLL01000006.1"/>
</dbReference>
<dbReference type="GO" id="GO:0006400">
    <property type="term" value="P:tRNA modification"/>
    <property type="evidence" value="ECO:0007669"/>
    <property type="project" value="UniProtKB-UniRule"/>
</dbReference>
<dbReference type="GO" id="GO:0005737">
    <property type="term" value="C:cytoplasm"/>
    <property type="evidence" value="ECO:0007669"/>
    <property type="project" value="UniProtKB-SubCell"/>
</dbReference>
<evidence type="ECO:0000256" key="2">
    <source>
        <dbReference type="ARBA" id="ARBA00022490"/>
    </source>
</evidence>
<dbReference type="CDD" id="cd01992">
    <property type="entry name" value="TilS_N"/>
    <property type="match status" value="1"/>
</dbReference>
<evidence type="ECO:0000256" key="1">
    <source>
        <dbReference type="ARBA" id="ARBA00004496"/>
    </source>
</evidence>
<evidence type="ECO:0000256" key="7">
    <source>
        <dbReference type="ARBA" id="ARBA00048539"/>
    </source>
</evidence>
<keyword evidence="4 8" id="KW-0819">tRNA processing</keyword>
<keyword evidence="3 8" id="KW-0436">Ligase</keyword>
<dbReference type="STRING" id="623281.SAMN05421747_10645"/>
<comment type="subcellular location">
    <subcellularLocation>
        <location evidence="1 8">Cytoplasm</location>
    </subcellularLocation>
</comment>
<evidence type="ECO:0000259" key="9">
    <source>
        <dbReference type="SMART" id="SM00977"/>
    </source>
</evidence>
<dbReference type="PANTHER" id="PTHR43033">
    <property type="entry name" value="TRNA(ILE)-LYSIDINE SYNTHASE-RELATED"/>
    <property type="match status" value="1"/>
</dbReference>
<dbReference type="SUPFAM" id="SSF52402">
    <property type="entry name" value="Adenine nucleotide alpha hydrolases-like"/>
    <property type="match status" value="1"/>
</dbReference>
<keyword evidence="6 8" id="KW-0067">ATP-binding</keyword>
<accession>A0A1I1H7R9</accession>
<dbReference type="InterPro" id="IPR011063">
    <property type="entry name" value="TilS/TtcA_N"/>
</dbReference>
<gene>
    <name evidence="8" type="primary">tilS</name>
    <name evidence="10" type="ORF">SAMN05421747_10645</name>
</gene>
<keyword evidence="2 8" id="KW-0963">Cytoplasm</keyword>
<evidence type="ECO:0000256" key="8">
    <source>
        <dbReference type="HAMAP-Rule" id="MF_01161"/>
    </source>
</evidence>
<dbReference type="NCBIfam" id="TIGR02432">
    <property type="entry name" value="lysidine_TilS_N"/>
    <property type="match status" value="1"/>
</dbReference>
<comment type="catalytic activity">
    <reaction evidence="7 8">
        <text>cytidine(34) in tRNA(Ile2) + L-lysine + ATP = lysidine(34) in tRNA(Ile2) + AMP + diphosphate + H(+)</text>
        <dbReference type="Rhea" id="RHEA:43744"/>
        <dbReference type="Rhea" id="RHEA-COMP:10625"/>
        <dbReference type="Rhea" id="RHEA-COMP:10670"/>
        <dbReference type="ChEBI" id="CHEBI:15378"/>
        <dbReference type="ChEBI" id="CHEBI:30616"/>
        <dbReference type="ChEBI" id="CHEBI:32551"/>
        <dbReference type="ChEBI" id="CHEBI:33019"/>
        <dbReference type="ChEBI" id="CHEBI:82748"/>
        <dbReference type="ChEBI" id="CHEBI:83665"/>
        <dbReference type="ChEBI" id="CHEBI:456215"/>
        <dbReference type="EC" id="6.3.4.19"/>
    </reaction>
</comment>
<comment type="similarity">
    <text evidence="8">Belongs to the tRNA(Ile)-lysidine synthase family.</text>
</comment>
<dbReference type="EC" id="6.3.4.19" evidence="8"/>
<dbReference type="InterPro" id="IPR012796">
    <property type="entry name" value="Lysidine-tRNA-synth_C"/>
</dbReference>
<dbReference type="GO" id="GO:0032267">
    <property type="term" value="F:tRNA(Ile)-lysidine synthase activity"/>
    <property type="evidence" value="ECO:0007669"/>
    <property type="project" value="UniProtKB-EC"/>
</dbReference>
<feature type="binding site" evidence="8">
    <location>
        <begin position="28"/>
        <end position="33"/>
    </location>
    <ligand>
        <name>ATP</name>
        <dbReference type="ChEBI" id="CHEBI:30616"/>
    </ligand>
</feature>
<name>A0A1I1H7R9_9SPHI</name>
<organism evidence="10 11">
    <name type="scientific">Parapedobacter composti</name>
    <dbReference type="NCBI Taxonomy" id="623281"/>
    <lineage>
        <taxon>Bacteria</taxon>
        <taxon>Pseudomonadati</taxon>
        <taxon>Bacteroidota</taxon>
        <taxon>Sphingobacteriia</taxon>
        <taxon>Sphingobacteriales</taxon>
        <taxon>Sphingobacteriaceae</taxon>
        <taxon>Parapedobacter</taxon>
    </lineage>
</organism>
<protein>
    <recommendedName>
        <fullName evidence="8">tRNA(Ile)-lysidine synthase</fullName>
        <ecNumber evidence="8">6.3.4.19</ecNumber>
    </recommendedName>
    <alternativeName>
        <fullName evidence="8">tRNA(Ile)-2-lysyl-cytidine synthase</fullName>
    </alternativeName>
    <alternativeName>
        <fullName evidence="8">tRNA(Ile)-lysidine synthetase</fullName>
    </alternativeName>
</protein>
<evidence type="ECO:0000313" key="11">
    <source>
        <dbReference type="Proteomes" id="UP000199577"/>
    </source>
</evidence>
<dbReference type="InterPro" id="IPR014729">
    <property type="entry name" value="Rossmann-like_a/b/a_fold"/>
</dbReference>
<comment type="function">
    <text evidence="8">Ligates lysine onto the cytidine present at position 34 of the AUA codon-specific tRNA(Ile) that contains the anticodon CAU, in an ATP-dependent manner. Cytidine is converted to lysidine, thus changing the amino acid specificity of the tRNA from methionine to isoleucine.</text>
</comment>
<evidence type="ECO:0000313" key="10">
    <source>
        <dbReference type="EMBL" id="SFC19871.1"/>
    </source>
</evidence>
<feature type="domain" description="Lysidine-tRNA(Ile) synthetase C-terminal" evidence="9">
    <location>
        <begin position="365"/>
        <end position="438"/>
    </location>
</feature>
<dbReference type="InterPro" id="IPR012795">
    <property type="entry name" value="tRNA_Ile_lys_synt_N"/>
</dbReference>
<evidence type="ECO:0000256" key="6">
    <source>
        <dbReference type="ARBA" id="ARBA00022840"/>
    </source>
</evidence>